<dbReference type="InterPro" id="IPR016159">
    <property type="entry name" value="Cullin_repeat-like_dom_sf"/>
</dbReference>
<dbReference type="InterPro" id="IPR036317">
    <property type="entry name" value="Cullin_homology_sf"/>
</dbReference>
<dbReference type="SMART" id="SM00884">
    <property type="entry name" value="Cullin_Nedd8"/>
    <property type="match status" value="1"/>
</dbReference>
<proteinExistence type="inferred from homology"/>
<dbReference type="SUPFAM" id="SSF46785">
    <property type="entry name" value="Winged helix' DNA-binding domain"/>
    <property type="match status" value="1"/>
</dbReference>
<dbReference type="Gene3D" id="1.10.10.10">
    <property type="entry name" value="Winged helix-like DNA-binding domain superfamily/Winged helix DNA-binding domain"/>
    <property type="match status" value="1"/>
</dbReference>
<evidence type="ECO:0000256" key="5">
    <source>
        <dbReference type="RuleBase" id="RU003829"/>
    </source>
</evidence>
<name>R4XC56_TAPDE</name>
<dbReference type="InterPro" id="IPR001373">
    <property type="entry name" value="Cullin_N"/>
</dbReference>
<comment type="similarity">
    <text evidence="1 4 5">Belongs to the cullin family.</text>
</comment>
<dbReference type="OrthoDB" id="27073at2759"/>
<dbReference type="InterPro" id="IPR019559">
    <property type="entry name" value="Cullin_neddylation_domain"/>
</dbReference>
<feature type="region of interest" description="Disordered" evidence="6">
    <location>
        <begin position="1"/>
        <end position="21"/>
    </location>
</feature>
<dbReference type="InterPro" id="IPR016157">
    <property type="entry name" value="Cullin_CS"/>
</dbReference>
<dbReference type="PANTHER" id="PTHR11932">
    <property type="entry name" value="CULLIN"/>
    <property type="match status" value="1"/>
</dbReference>
<evidence type="ECO:0000256" key="2">
    <source>
        <dbReference type="ARBA" id="ARBA00022499"/>
    </source>
</evidence>
<dbReference type="FunFam" id="1.20.1310.10:FF:000001">
    <property type="entry name" value="Cullin 3"/>
    <property type="match status" value="1"/>
</dbReference>
<dbReference type="PROSITE" id="PS01256">
    <property type="entry name" value="CULLIN_1"/>
    <property type="match status" value="1"/>
</dbReference>
<keyword evidence="9" id="KW-1185">Reference proteome</keyword>
<comment type="caution">
    <text evidence="8">The sequence shown here is derived from an EMBL/GenBank/DDBJ whole genome shotgun (WGS) entry which is preliminary data.</text>
</comment>
<evidence type="ECO:0000256" key="6">
    <source>
        <dbReference type="SAM" id="MobiDB-lite"/>
    </source>
</evidence>
<evidence type="ECO:0000256" key="1">
    <source>
        <dbReference type="ARBA" id="ARBA00006019"/>
    </source>
</evidence>
<dbReference type="InterPro" id="IPR036390">
    <property type="entry name" value="WH_DNA-bd_sf"/>
</dbReference>
<dbReference type="PROSITE" id="PS50069">
    <property type="entry name" value="CULLIN_2"/>
    <property type="match status" value="1"/>
</dbReference>
<feature type="compositionally biased region" description="Basic residues" evidence="6">
    <location>
        <begin position="1"/>
        <end position="14"/>
    </location>
</feature>
<dbReference type="Pfam" id="PF00888">
    <property type="entry name" value="Cullin"/>
    <property type="match status" value="1"/>
</dbReference>
<dbReference type="Pfam" id="PF10557">
    <property type="entry name" value="Cullin_Nedd8"/>
    <property type="match status" value="1"/>
</dbReference>
<dbReference type="VEuPathDB" id="FungiDB:TAPDE_003630"/>
<evidence type="ECO:0000313" key="8">
    <source>
        <dbReference type="EMBL" id="CCG83406.1"/>
    </source>
</evidence>
<dbReference type="SMART" id="SM00182">
    <property type="entry name" value="CULLIN"/>
    <property type="match status" value="1"/>
</dbReference>
<dbReference type="FunFam" id="1.10.10.10:FF:000014">
    <property type="entry name" value="Cullin 1"/>
    <property type="match status" value="1"/>
</dbReference>
<evidence type="ECO:0000256" key="4">
    <source>
        <dbReference type="PROSITE-ProRule" id="PRU00330"/>
    </source>
</evidence>
<dbReference type="eggNOG" id="KOG2166">
    <property type="taxonomic scope" value="Eukaryota"/>
</dbReference>
<dbReference type="Pfam" id="PF26557">
    <property type="entry name" value="Cullin_AB"/>
    <property type="match status" value="1"/>
</dbReference>
<evidence type="ECO:0000313" key="9">
    <source>
        <dbReference type="Proteomes" id="UP000013776"/>
    </source>
</evidence>
<dbReference type="GO" id="GO:0031461">
    <property type="term" value="C:cullin-RING ubiquitin ligase complex"/>
    <property type="evidence" value="ECO:0007669"/>
    <property type="project" value="InterPro"/>
</dbReference>
<organism evidence="8 9">
    <name type="scientific">Taphrina deformans (strain PYCC 5710 / ATCC 11124 / CBS 356.35 / IMI 108563 / JCM 9778 / NBRC 8474)</name>
    <name type="common">Peach leaf curl fungus</name>
    <name type="synonym">Lalaria deformans</name>
    <dbReference type="NCBI Taxonomy" id="1097556"/>
    <lineage>
        <taxon>Eukaryota</taxon>
        <taxon>Fungi</taxon>
        <taxon>Dikarya</taxon>
        <taxon>Ascomycota</taxon>
        <taxon>Taphrinomycotina</taxon>
        <taxon>Taphrinomycetes</taxon>
        <taxon>Taphrinales</taxon>
        <taxon>Taphrinaceae</taxon>
        <taxon>Taphrina</taxon>
    </lineage>
</organism>
<accession>R4XC56</accession>
<reference evidence="8 9" key="1">
    <citation type="journal article" date="2013" name="MBio">
        <title>Genome sequencing of the plant pathogen Taphrina deformans, the causal agent of peach leaf curl.</title>
        <authorList>
            <person name="Cisse O.H."/>
            <person name="Almeida J.M.G.C.F."/>
            <person name="Fonseca A."/>
            <person name="Kumar A.A."/>
            <person name="Salojaervi J."/>
            <person name="Overmyer K."/>
            <person name="Hauser P.M."/>
            <person name="Pagni M."/>
        </authorList>
    </citation>
    <scope>NUCLEOTIDE SEQUENCE [LARGE SCALE GENOMIC DNA]</scope>
    <source>
        <strain evidence="9">PYCC 5710 / ATCC 11124 / CBS 356.35 / IMI 108563 / JCM 9778 / NBRC 8474</strain>
    </source>
</reference>
<sequence>MSSNRFKGKIKGPLKKIGGNESSQEEYNKSWALLSEAFRAIHQQNAGNYTFEELYRNAYQIVLNKNADKLHAGFRQIVSEHLHNVNKIVLQKSYSKITTTEQMESSNEVVEARAGFLRQMYSVWSFHLTCMGMMSDVLRYMDKVATKDQKLPLVYDAGLAIFRDTILRSEEIATGEHMMKTILTLIEAERNGAIIDRTLLKNSLDILLSLSAYGGSEVVETVYSNDFESKFLQETRQYYEREAAKTIHELSASGYLQDVDRRLKEEDERILHYMSPETQSRLRHIVEHETISAYITTLLESGISAMLLNDQMTDLSNMHRLFSRVDPETVEFNKALTAQIVLAGDQINSSISEDQNAAVAEKINATTLALRWVQEVLDLRNKYDLILVEAFQLDQNVKNTMTRAFSLFINKNGRSAEFISLFIDENLKKGLKGKTEVEVDNVLEKTVSLFRYISDKDVFERYYKNHLAKRLLNGRSVSDDAERGMIAKLKVEVGSTFTSKMEGMFKDIKISNDTLKDFRKFETNQGTSNSIEITTSILTSTFWPVGTAENSASATCTFPPQIENRKHSFEQFYLNRHSGRQLTWLPSHGTADIRAQFGKRRYELNVSTYAMVILIQFNNIADSESLTFTDLQSMTSIPESELMRNLQSLACAKYKILSKDPKSRDVKATDKFSFNSSFTSPQLKIKIATIANKVETDTERKDTYQRIEETRKHQTEACIVRTMKARKSMDYNNLIAEVTAQLSSKFSPDTTMIKSRIEALIEREYIERDENDRKMYRYLA</sequence>
<evidence type="ECO:0000259" key="7">
    <source>
        <dbReference type="PROSITE" id="PS50069"/>
    </source>
</evidence>
<dbReference type="InterPro" id="IPR059120">
    <property type="entry name" value="Cullin-like_AB"/>
</dbReference>
<dbReference type="InterPro" id="IPR036388">
    <property type="entry name" value="WH-like_DNA-bd_sf"/>
</dbReference>
<gene>
    <name evidence="8" type="ORF">TAPDE_003630</name>
</gene>
<dbReference type="FunFam" id="1.20.1310.10:FF:000002">
    <property type="entry name" value="cullin-3 isoform X1"/>
    <property type="match status" value="1"/>
</dbReference>
<dbReference type="SUPFAM" id="SSF74788">
    <property type="entry name" value="Cullin repeat-like"/>
    <property type="match status" value="1"/>
</dbReference>
<feature type="domain" description="Cullin family profile" evidence="7">
    <location>
        <begin position="414"/>
        <end position="650"/>
    </location>
</feature>
<protein>
    <submittedName>
        <fullName evidence="8">Cullin-3</fullName>
    </submittedName>
</protein>
<dbReference type="AlphaFoldDB" id="R4XC56"/>
<keyword evidence="2" id="KW-1017">Isopeptide bond</keyword>
<dbReference type="InterPro" id="IPR045093">
    <property type="entry name" value="Cullin"/>
</dbReference>
<keyword evidence="3" id="KW-0832">Ubl conjugation</keyword>
<dbReference type="Gene3D" id="1.20.1310.10">
    <property type="entry name" value="Cullin Repeats"/>
    <property type="match status" value="4"/>
</dbReference>
<dbReference type="GO" id="GO:0006511">
    <property type="term" value="P:ubiquitin-dependent protein catabolic process"/>
    <property type="evidence" value="ECO:0007669"/>
    <property type="project" value="InterPro"/>
</dbReference>
<dbReference type="InterPro" id="IPR016158">
    <property type="entry name" value="Cullin_homology"/>
</dbReference>
<dbReference type="STRING" id="1097556.R4XC56"/>
<dbReference type="SUPFAM" id="SSF75632">
    <property type="entry name" value="Cullin homology domain"/>
    <property type="match status" value="1"/>
</dbReference>
<dbReference type="EMBL" id="CAHR02000144">
    <property type="protein sequence ID" value="CCG83406.1"/>
    <property type="molecule type" value="Genomic_DNA"/>
</dbReference>
<dbReference type="Proteomes" id="UP000013776">
    <property type="component" value="Unassembled WGS sequence"/>
</dbReference>
<dbReference type="Gene3D" id="3.30.230.130">
    <property type="entry name" value="Cullin, Chain C, Domain 2"/>
    <property type="match status" value="1"/>
</dbReference>
<evidence type="ECO:0000256" key="3">
    <source>
        <dbReference type="ARBA" id="ARBA00022843"/>
    </source>
</evidence>
<dbReference type="GO" id="GO:0031625">
    <property type="term" value="F:ubiquitin protein ligase binding"/>
    <property type="evidence" value="ECO:0007669"/>
    <property type="project" value="InterPro"/>
</dbReference>